<dbReference type="Gene3D" id="1.10.3720.10">
    <property type="entry name" value="MetI-like"/>
    <property type="match status" value="1"/>
</dbReference>
<keyword evidence="5" id="KW-0472">Membrane</keyword>
<dbReference type="GO" id="GO:0016020">
    <property type="term" value="C:membrane"/>
    <property type="evidence" value="ECO:0007669"/>
    <property type="project" value="UniProtKB-SubCell"/>
</dbReference>
<dbReference type="InterPro" id="IPR035906">
    <property type="entry name" value="MetI-like_sf"/>
</dbReference>
<dbReference type="EMBL" id="CP163439">
    <property type="protein sequence ID" value="XDQ32827.1"/>
    <property type="molecule type" value="Genomic_DNA"/>
</dbReference>
<comment type="subcellular location">
    <subcellularLocation>
        <location evidence="1">Membrane</location>
        <topology evidence="1">Multi-pass membrane protein</topology>
    </subcellularLocation>
</comment>
<evidence type="ECO:0000256" key="2">
    <source>
        <dbReference type="ARBA" id="ARBA00022448"/>
    </source>
</evidence>
<evidence type="ECO:0000256" key="5">
    <source>
        <dbReference type="ARBA" id="ARBA00023136"/>
    </source>
</evidence>
<dbReference type="CDD" id="cd06261">
    <property type="entry name" value="TM_PBP2"/>
    <property type="match status" value="1"/>
</dbReference>
<evidence type="ECO:0000256" key="3">
    <source>
        <dbReference type="ARBA" id="ARBA00022692"/>
    </source>
</evidence>
<accession>A0AB39PS25</accession>
<keyword evidence="3" id="KW-0812">Transmembrane</keyword>
<evidence type="ECO:0000256" key="4">
    <source>
        <dbReference type="ARBA" id="ARBA00022989"/>
    </source>
</evidence>
<sequence length="159" mass="17636">MASPSSASITARSVAIRPGHVRSSEAAAAWERWSTRRSAKWYRHDPPTTVPRHDRSPPSHQPLTYTLGRLQRVDQDVLDDARGMGMNRFHRLWQIELPMAWPVILAGLRVSAQLTVGIVTIAAFEVNMGLGYYGYTSLDNLGSVNTGTRRWCACSSSPS</sequence>
<reference evidence="8" key="1">
    <citation type="submission" date="2024-07" db="EMBL/GenBank/DDBJ databases">
        <authorList>
            <person name="Yu S.T."/>
        </authorList>
    </citation>
    <scope>NUCLEOTIDE SEQUENCE</scope>
    <source>
        <strain evidence="8">R28</strain>
    </source>
</reference>
<dbReference type="PANTHER" id="PTHR30177:SF4">
    <property type="entry name" value="OSMOPROTECTANT IMPORT PERMEASE PROTEIN OSMW"/>
    <property type="match status" value="1"/>
</dbReference>
<gene>
    <name evidence="8" type="ORF">AB5J49_05530</name>
</gene>
<dbReference type="InterPro" id="IPR051204">
    <property type="entry name" value="ABC_transp_perm/SBD"/>
</dbReference>
<keyword evidence="4" id="KW-1133">Transmembrane helix</keyword>
<protein>
    <submittedName>
        <fullName evidence="8">ABC transporter permease subunit</fullName>
    </submittedName>
</protein>
<evidence type="ECO:0000259" key="7">
    <source>
        <dbReference type="Pfam" id="PF00528"/>
    </source>
</evidence>
<evidence type="ECO:0000256" key="6">
    <source>
        <dbReference type="SAM" id="MobiDB-lite"/>
    </source>
</evidence>
<feature type="compositionally biased region" description="Basic and acidic residues" evidence="6">
    <location>
        <begin position="42"/>
        <end position="57"/>
    </location>
</feature>
<dbReference type="AlphaFoldDB" id="A0AB39PS25"/>
<dbReference type="GO" id="GO:0055085">
    <property type="term" value="P:transmembrane transport"/>
    <property type="evidence" value="ECO:0007669"/>
    <property type="project" value="InterPro"/>
</dbReference>
<organism evidence="8">
    <name type="scientific">Streptomyces sp. R28</name>
    <dbReference type="NCBI Taxonomy" id="3238628"/>
    <lineage>
        <taxon>Bacteria</taxon>
        <taxon>Bacillati</taxon>
        <taxon>Actinomycetota</taxon>
        <taxon>Actinomycetes</taxon>
        <taxon>Kitasatosporales</taxon>
        <taxon>Streptomycetaceae</taxon>
        <taxon>Streptomyces</taxon>
    </lineage>
</organism>
<name>A0AB39PS25_9ACTN</name>
<feature type="domain" description="ABC transmembrane type-1" evidence="7">
    <location>
        <begin position="70"/>
        <end position="132"/>
    </location>
</feature>
<dbReference type="SUPFAM" id="SSF161098">
    <property type="entry name" value="MetI-like"/>
    <property type="match status" value="1"/>
</dbReference>
<dbReference type="GO" id="GO:0031460">
    <property type="term" value="P:glycine betaine transport"/>
    <property type="evidence" value="ECO:0007669"/>
    <property type="project" value="TreeGrafter"/>
</dbReference>
<evidence type="ECO:0000313" key="8">
    <source>
        <dbReference type="EMBL" id="XDQ32827.1"/>
    </source>
</evidence>
<dbReference type="InterPro" id="IPR000515">
    <property type="entry name" value="MetI-like"/>
</dbReference>
<feature type="region of interest" description="Disordered" evidence="6">
    <location>
        <begin position="42"/>
        <end position="63"/>
    </location>
</feature>
<proteinExistence type="predicted"/>
<dbReference type="RefSeq" id="WP_369167322.1">
    <property type="nucleotide sequence ID" value="NZ_CP163439.1"/>
</dbReference>
<dbReference type="Pfam" id="PF00528">
    <property type="entry name" value="BPD_transp_1"/>
    <property type="match status" value="1"/>
</dbReference>
<keyword evidence="2" id="KW-0813">Transport</keyword>
<dbReference type="PANTHER" id="PTHR30177">
    <property type="entry name" value="GLYCINE BETAINE/L-PROLINE TRANSPORT SYSTEM PERMEASE PROTEIN PROW"/>
    <property type="match status" value="1"/>
</dbReference>
<evidence type="ECO:0000256" key="1">
    <source>
        <dbReference type="ARBA" id="ARBA00004141"/>
    </source>
</evidence>